<comment type="caution">
    <text evidence="3">The sequence shown here is derived from an EMBL/GenBank/DDBJ whole genome shotgun (WGS) entry which is preliminary data.</text>
</comment>
<protein>
    <submittedName>
        <fullName evidence="3">CAAX amino terminal protease self-immunity</fullName>
    </submittedName>
</protein>
<evidence type="ECO:0000313" key="3">
    <source>
        <dbReference type="EMBL" id="TWT32307.1"/>
    </source>
</evidence>
<keyword evidence="3" id="KW-0645">Protease</keyword>
<evidence type="ECO:0000259" key="2">
    <source>
        <dbReference type="Pfam" id="PF02517"/>
    </source>
</evidence>
<dbReference type="GO" id="GO:0006508">
    <property type="term" value="P:proteolysis"/>
    <property type="evidence" value="ECO:0007669"/>
    <property type="project" value="UniProtKB-KW"/>
</dbReference>
<dbReference type="RefSeq" id="WP_146567557.1">
    <property type="nucleotide sequence ID" value="NZ_SIHJ01000003.1"/>
</dbReference>
<dbReference type="OrthoDB" id="9787923at2"/>
<reference evidence="3 4" key="1">
    <citation type="submission" date="2019-02" db="EMBL/GenBank/DDBJ databases">
        <title>Deep-cultivation of Planctomycetes and their phenomic and genomic characterization uncovers novel biology.</title>
        <authorList>
            <person name="Wiegand S."/>
            <person name="Jogler M."/>
            <person name="Boedeker C."/>
            <person name="Pinto D."/>
            <person name="Vollmers J."/>
            <person name="Rivas-Marin E."/>
            <person name="Kohn T."/>
            <person name="Peeters S.H."/>
            <person name="Heuer A."/>
            <person name="Rast P."/>
            <person name="Oberbeckmann S."/>
            <person name="Bunk B."/>
            <person name="Jeske O."/>
            <person name="Meyerdierks A."/>
            <person name="Storesund J.E."/>
            <person name="Kallscheuer N."/>
            <person name="Luecker S."/>
            <person name="Lage O.M."/>
            <person name="Pohl T."/>
            <person name="Merkel B.J."/>
            <person name="Hornburger P."/>
            <person name="Mueller R.-W."/>
            <person name="Bruemmer F."/>
            <person name="Labrenz M."/>
            <person name="Spormann A.M."/>
            <person name="Op Den Camp H."/>
            <person name="Overmann J."/>
            <person name="Amann R."/>
            <person name="Jetten M.S.M."/>
            <person name="Mascher T."/>
            <person name="Medema M.H."/>
            <person name="Devos D.P."/>
            <person name="Kaster A.-K."/>
            <person name="Ovreas L."/>
            <person name="Rohde M."/>
            <person name="Galperin M.Y."/>
            <person name="Jogler C."/>
        </authorList>
    </citation>
    <scope>NUCLEOTIDE SEQUENCE [LARGE SCALE GENOMIC DNA]</scope>
    <source>
        <strain evidence="3 4">KOR34</strain>
    </source>
</reference>
<dbReference type="GO" id="GO:0004175">
    <property type="term" value="F:endopeptidase activity"/>
    <property type="evidence" value="ECO:0007669"/>
    <property type="project" value="UniProtKB-ARBA"/>
</dbReference>
<sequence length="276" mass="31046">MPESDNQPRPDASSWGWFSRYPVLPFVLPLAVFMLLATFEPSAPDAEAGPEAQAAAEADNWFGLTFAQYPIAYTVRLVLGFATLALCWRPIISQFPLRVSPLSVVVGVVGVVLWVAICWVDLEGHLVQLLGEKNPLIMLLGLGPRPAFNPFEELAGRSPAYIWGFLVIRFIGLAVLVPIIEELMLRGWLMRHLETDGYHPEFWQVAFGKASAMTIVIGTAFPMLYHPEKLASLVWFSLVTWLMIRTKNFWDCVMAHAVTNFLLGVWVVTMGDWRLW</sequence>
<dbReference type="Pfam" id="PF02517">
    <property type="entry name" value="Rce1-like"/>
    <property type="match status" value="1"/>
</dbReference>
<accession>A0A5C5V3I1</accession>
<keyword evidence="1" id="KW-1133">Transmembrane helix</keyword>
<dbReference type="EMBL" id="SIHJ01000003">
    <property type="protein sequence ID" value="TWT32307.1"/>
    <property type="molecule type" value="Genomic_DNA"/>
</dbReference>
<evidence type="ECO:0000256" key="1">
    <source>
        <dbReference type="SAM" id="Phobius"/>
    </source>
</evidence>
<dbReference type="InterPro" id="IPR014346">
    <property type="entry name" value="Prenyl_protease-related"/>
</dbReference>
<keyword evidence="3" id="KW-0378">Hydrolase</keyword>
<evidence type="ECO:0000313" key="4">
    <source>
        <dbReference type="Proteomes" id="UP000316714"/>
    </source>
</evidence>
<keyword evidence="4" id="KW-1185">Reference proteome</keyword>
<keyword evidence="1" id="KW-0472">Membrane</keyword>
<dbReference type="GO" id="GO:0080120">
    <property type="term" value="P:CAAX-box protein maturation"/>
    <property type="evidence" value="ECO:0007669"/>
    <property type="project" value="UniProtKB-ARBA"/>
</dbReference>
<keyword evidence="1" id="KW-0812">Transmembrane</keyword>
<dbReference type="AlphaFoldDB" id="A0A5C5V3I1"/>
<organism evidence="3 4">
    <name type="scientific">Posidoniimonas corsicana</name>
    <dbReference type="NCBI Taxonomy" id="1938618"/>
    <lineage>
        <taxon>Bacteria</taxon>
        <taxon>Pseudomonadati</taxon>
        <taxon>Planctomycetota</taxon>
        <taxon>Planctomycetia</taxon>
        <taxon>Pirellulales</taxon>
        <taxon>Lacipirellulaceae</taxon>
        <taxon>Posidoniimonas</taxon>
    </lineage>
</organism>
<name>A0A5C5V3I1_9BACT</name>
<dbReference type="InterPro" id="IPR003675">
    <property type="entry name" value="Rce1/LyrA-like_dom"/>
</dbReference>
<feature type="transmembrane region" description="Helical" evidence="1">
    <location>
        <begin position="160"/>
        <end position="181"/>
    </location>
</feature>
<dbReference type="NCBIfam" id="TIGR03008">
    <property type="entry name" value="pepcterm_CAAX"/>
    <property type="match status" value="1"/>
</dbReference>
<feature type="transmembrane region" description="Helical" evidence="1">
    <location>
        <begin position="71"/>
        <end position="88"/>
    </location>
</feature>
<feature type="domain" description="CAAX prenyl protease 2/Lysostaphin resistance protein A-like" evidence="2">
    <location>
        <begin position="165"/>
        <end position="262"/>
    </location>
</feature>
<proteinExistence type="predicted"/>
<feature type="transmembrane region" description="Helical" evidence="1">
    <location>
        <begin position="21"/>
        <end position="39"/>
    </location>
</feature>
<dbReference type="Proteomes" id="UP000316714">
    <property type="component" value="Unassembled WGS sequence"/>
</dbReference>
<gene>
    <name evidence="3" type="ORF">KOR34_40690</name>
</gene>
<feature type="transmembrane region" description="Helical" evidence="1">
    <location>
        <begin position="100"/>
        <end position="122"/>
    </location>
</feature>
<feature type="transmembrane region" description="Helical" evidence="1">
    <location>
        <begin position="253"/>
        <end position="271"/>
    </location>
</feature>